<dbReference type="InterPro" id="IPR010559">
    <property type="entry name" value="Sig_transdc_His_kin_internal"/>
</dbReference>
<keyword evidence="5" id="KW-0472">Membrane</keyword>
<dbReference type="PANTHER" id="PTHR34220:SF7">
    <property type="entry name" value="SENSOR HISTIDINE KINASE YPDA"/>
    <property type="match status" value="1"/>
</dbReference>
<gene>
    <name evidence="7" type="ORF">HZI73_13175</name>
</gene>
<keyword evidence="4 7" id="KW-0418">Kinase</keyword>
<dbReference type="Proteomes" id="UP000683246">
    <property type="component" value="Chromosome"/>
</dbReference>
<evidence type="ECO:0000256" key="5">
    <source>
        <dbReference type="SAM" id="Phobius"/>
    </source>
</evidence>
<keyword evidence="3" id="KW-0808">Transferase</keyword>
<evidence type="ECO:0000256" key="2">
    <source>
        <dbReference type="ARBA" id="ARBA00022553"/>
    </source>
</evidence>
<keyword evidence="5" id="KW-1133">Transmembrane helix</keyword>
<keyword evidence="5" id="KW-0812">Transmembrane</keyword>
<name>A0A8J8ML08_9FIRM</name>
<keyword evidence="8" id="KW-1185">Reference proteome</keyword>
<dbReference type="AlphaFoldDB" id="A0A8J8ML08"/>
<proteinExistence type="predicted"/>
<keyword evidence="2" id="KW-0597">Phosphoprotein</keyword>
<dbReference type="GO" id="GO:0016020">
    <property type="term" value="C:membrane"/>
    <property type="evidence" value="ECO:0007669"/>
    <property type="project" value="UniProtKB-SubCell"/>
</dbReference>
<dbReference type="KEGG" id="vpy:HZI73_13175"/>
<comment type="subcellular location">
    <subcellularLocation>
        <location evidence="1">Membrane</location>
    </subcellularLocation>
</comment>
<evidence type="ECO:0000256" key="1">
    <source>
        <dbReference type="ARBA" id="ARBA00004370"/>
    </source>
</evidence>
<dbReference type="SMART" id="SM00387">
    <property type="entry name" value="HATPase_c"/>
    <property type="match status" value="1"/>
</dbReference>
<feature type="transmembrane region" description="Helical" evidence="5">
    <location>
        <begin position="307"/>
        <end position="326"/>
    </location>
</feature>
<evidence type="ECO:0000256" key="3">
    <source>
        <dbReference type="ARBA" id="ARBA00022679"/>
    </source>
</evidence>
<evidence type="ECO:0000259" key="6">
    <source>
        <dbReference type="PROSITE" id="PS50885"/>
    </source>
</evidence>
<dbReference type="Gene3D" id="6.10.340.10">
    <property type="match status" value="1"/>
</dbReference>
<dbReference type="PROSITE" id="PS50885">
    <property type="entry name" value="HAMP"/>
    <property type="match status" value="1"/>
</dbReference>
<dbReference type="Gene3D" id="3.30.565.10">
    <property type="entry name" value="Histidine kinase-like ATPase, C-terminal domain"/>
    <property type="match status" value="1"/>
</dbReference>
<dbReference type="InterPro" id="IPR036890">
    <property type="entry name" value="HATPase_C_sf"/>
</dbReference>
<dbReference type="EMBL" id="CP058649">
    <property type="protein sequence ID" value="QUI23183.1"/>
    <property type="molecule type" value="Genomic_DNA"/>
</dbReference>
<sequence>MHVFKNSSRSQHKNITSKGLLRDKIILIVSLSIVVPTFFFLFYIYTFVNDYIYNNYVNDTIEHTMSHLEDSVIHHLRIIENSYRVITSNQYIRENLYNHQVLEPSYYHDQLTKLNIETELNYMMSNDIAHTRNLIDSVFIISDPHHYYYILSSYLPNKPLIESTMTFYKNHMEDASIIRYIPEYNALYYMKSLEDYVTGEHLGKVIIGINMDELSGSFGSLKHDNWHTMIFDANNTYYFNTHKNLIGTAANTTHKKHALLKKATAVKYNSKKYLATSHHIKDLDYNLLMYIPATYFDRNLWKFFPSYVYFIVFTLLLSTIVGIYAINHITIPLGQLTKNIADISDNNFKSKMPSFKYKELNDLSIAYNRMIEQIQYLFNEVYEKQLLIRESELKALHAQINPHFIFNVLESITWEARSTDNETIEKMVTALGQLLRNNLSFTDQQMFTIEQELEYISFYLYLQQVRFSDRLSYTIQIESDDLLAYTLPKFTIQTFVENAVIHGLEKQSKKGIITINLTTSNDELVITVKDNGVGFHVNQLDLNNPQHNSHIGLKNVRQRMTLLYGATYGFTLESYPNKGTTATIKLPIDRRITHD</sequence>
<feature type="transmembrane region" description="Helical" evidence="5">
    <location>
        <begin position="25"/>
        <end position="45"/>
    </location>
</feature>
<dbReference type="Pfam" id="PF02518">
    <property type="entry name" value="HATPase_c"/>
    <property type="match status" value="1"/>
</dbReference>
<organism evidence="7 8">
    <name type="scientific">Vallitalea pronyensis</name>
    <dbReference type="NCBI Taxonomy" id="1348613"/>
    <lineage>
        <taxon>Bacteria</taxon>
        <taxon>Bacillati</taxon>
        <taxon>Bacillota</taxon>
        <taxon>Clostridia</taxon>
        <taxon>Lachnospirales</taxon>
        <taxon>Vallitaleaceae</taxon>
        <taxon>Vallitalea</taxon>
    </lineage>
</organism>
<accession>A0A8J8ML08</accession>
<dbReference type="SUPFAM" id="SSF55874">
    <property type="entry name" value="ATPase domain of HSP90 chaperone/DNA topoisomerase II/histidine kinase"/>
    <property type="match status" value="1"/>
</dbReference>
<protein>
    <submittedName>
        <fullName evidence="7">Sensor histidine kinase</fullName>
    </submittedName>
</protein>
<dbReference type="InterPro" id="IPR003660">
    <property type="entry name" value="HAMP_dom"/>
</dbReference>
<evidence type="ECO:0000313" key="8">
    <source>
        <dbReference type="Proteomes" id="UP000683246"/>
    </source>
</evidence>
<evidence type="ECO:0000256" key="4">
    <source>
        <dbReference type="ARBA" id="ARBA00022777"/>
    </source>
</evidence>
<evidence type="ECO:0000313" key="7">
    <source>
        <dbReference type="EMBL" id="QUI23183.1"/>
    </source>
</evidence>
<feature type="domain" description="HAMP" evidence="6">
    <location>
        <begin position="327"/>
        <end position="379"/>
    </location>
</feature>
<dbReference type="InterPro" id="IPR050640">
    <property type="entry name" value="Bact_2-comp_sensor_kinase"/>
</dbReference>
<dbReference type="RefSeq" id="WP_212693862.1">
    <property type="nucleotide sequence ID" value="NZ_CP058649.1"/>
</dbReference>
<dbReference type="Pfam" id="PF06580">
    <property type="entry name" value="His_kinase"/>
    <property type="match status" value="1"/>
</dbReference>
<reference evidence="7" key="1">
    <citation type="submission" date="2020-07" db="EMBL/GenBank/DDBJ databases">
        <title>Vallitalea pronyensis genome.</title>
        <authorList>
            <person name="Postec A."/>
        </authorList>
    </citation>
    <scope>NUCLEOTIDE SEQUENCE</scope>
    <source>
        <strain evidence="7">FatNI3</strain>
    </source>
</reference>
<dbReference type="GO" id="GO:0000155">
    <property type="term" value="F:phosphorelay sensor kinase activity"/>
    <property type="evidence" value="ECO:0007669"/>
    <property type="project" value="InterPro"/>
</dbReference>
<dbReference type="PANTHER" id="PTHR34220">
    <property type="entry name" value="SENSOR HISTIDINE KINASE YPDA"/>
    <property type="match status" value="1"/>
</dbReference>
<dbReference type="InterPro" id="IPR003594">
    <property type="entry name" value="HATPase_dom"/>
</dbReference>